<dbReference type="InterPro" id="IPR026960">
    <property type="entry name" value="RVT-Znf"/>
</dbReference>
<organism evidence="2 3">
    <name type="scientific">Brassica oleracea var. oleracea</name>
    <dbReference type="NCBI Taxonomy" id="109376"/>
    <lineage>
        <taxon>Eukaryota</taxon>
        <taxon>Viridiplantae</taxon>
        <taxon>Streptophyta</taxon>
        <taxon>Embryophyta</taxon>
        <taxon>Tracheophyta</taxon>
        <taxon>Spermatophyta</taxon>
        <taxon>Magnoliopsida</taxon>
        <taxon>eudicotyledons</taxon>
        <taxon>Gunneridae</taxon>
        <taxon>Pentapetalae</taxon>
        <taxon>rosids</taxon>
        <taxon>malvids</taxon>
        <taxon>Brassicales</taxon>
        <taxon>Brassicaceae</taxon>
        <taxon>Brassiceae</taxon>
        <taxon>Brassica</taxon>
    </lineage>
</organism>
<dbReference type="Pfam" id="PF13966">
    <property type="entry name" value="zf-RVT"/>
    <property type="match status" value="1"/>
</dbReference>
<reference evidence="2 3" key="1">
    <citation type="journal article" date="2014" name="Genome Biol.">
        <title>Transcriptome and methylome profiling reveals relics of genome dominance in the mesopolyploid Brassica oleracea.</title>
        <authorList>
            <person name="Parkin I.A."/>
            <person name="Koh C."/>
            <person name="Tang H."/>
            <person name="Robinson S.J."/>
            <person name="Kagale S."/>
            <person name="Clarke W.E."/>
            <person name="Town C.D."/>
            <person name="Nixon J."/>
            <person name="Krishnakumar V."/>
            <person name="Bidwell S.L."/>
            <person name="Denoeud F."/>
            <person name="Belcram H."/>
            <person name="Links M.G."/>
            <person name="Just J."/>
            <person name="Clarke C."/>
            <person name="Bender T."/>
            <person name="Huebert T."/>
            <person name="Mason A.S."/>
            <person name="Pires J.C."/>
            <person name="Barker G."/>
            <person name="Moore J."/>
            <person name="Walley P.G."/>
            <person name="Manoli S."/>
            <person name="Batley J."/>
            <person name="Edwards D."/>
            <person name="Nelson M.N."/>
            <person name="Wang X."/>
            <person name="Paterson A.H."/>
            <person name="King G."/>
            <person name="Bancroft I."/>
            <person name="Chalhoub B."/>
            <person name="Sharpe A.G."/>
        </authorList>
    </citation>
    <scope>NUCLEOTIDE SEQUENCE</scope>
    <source>
        <strain evidence="2 3">cv. TO1000</strain>
    </source>
</reference>
<evidence type="ECO:0000259" key="1">
    <source>
        <dbReference type="Pfam" id="PF13966"/>
    </source>
</evidence>
<dbReference type="OMA" id="LANICLC"/>
<proteinExistence type="predicted"/>
<dbReference type="AlphaFoldDB" id="A0A0D3A4X5"/>
<sequence length="223" mass="26012">MEVGVFNRQGQEKWRNYSSTFTTIALTDARWINNGKTQRSFSSSYVYHSLLPHTPKVPWYPLIWIKKGIPKHKTLAWLMLLNRSPTRDRLLSWGLQTDPLCLLCNRENESRNHLFFSCTYSASVWNHFSIRLGINSPSASWDDVAHSLLSQSGSRHRNYLSIVTWQATIYDLWWERNDRLHRGNHPSPDLTIKKISSAIKNRISENNPLASELIQLWFSLFPA</sequence>
<dbReference type="PANTHER" id="PTHR33116:SF80">
    <property type="entry name" value="REVERSE TRANSCRIPTASE ZINC-BINDING DOMAIN-CONTAINING PROTEIN"/>
    <property type="match status" value="1"/>
</dbReference>
<dbReference type="HOGENOM" id="CLU_000680_19_0_1"/>
<protein>
    <recommendedName>
        <fullName evidence="1">Reverse transcriptase zinc-binding domain-containing protein</fullName>
    </recommendedName>
</protein>
<evidence type="ECO:0000313" key="3">
    <source>
        <dbReference type="Proteomes" id="UP000032141"/>
    </source>
</evidence>
<dbReference type="eggNOG" id="KOG1075">
    <property type="taxonomic scope" value="Eukaryota"/>
</dbReference>
<evidence type="ECO:0000313" key="2">
    <source>
        <dbReference type="EnsemblPlants" id="Bo1g024440.1"/>
    </source>
</evidence>
<dbReference type="Gramene" id="Bo1g024440.1">
    <property type="protein sequence ID" value="Bo1g024440.1"/>
    <property type="gene ID" value="Bo1g024440"/>
</dbReference>
<feature type="domain" description="Reverse transcriptase zinc-binding" evidence="1">
    <location>
        <begin position="41"/>
        <end position="125"/>
    </location>
</feature>
<keyword evidence="3" id="KW-1185">Reference proteome</keyword>
<dbReference type="PANTHER" id="PTHR33116">
    <property type="entry name" value="REVERSE TRANSCRIPTASE ZINC-BINDING DOMAIN-CONTAINING PROTEIN-RELATED-RELATED"/>
    <property type="match status" value="1"/>
</dbReference>
<reference evidence="2" key="2">
    <citation type="submission" date="2015-03" db="UniProtKB">
        <authorList>
            <consortium name="EnsemblPlants"/>
        </authorList>
    </citation>
    <scope>IDENTIFICATION</scope>
</reference>
<dbReference type="EnsemblPlants" id="Bo1g024440.1">
    <property type="protein sequence ID" value="Bo1g024440.1"/>
    <property type="gene ID" value="Bo1g024440"/>
</dbReference>
<accession>A0A0D3A4X5</accession>
<name>A0A0D3A4X5_BRAOL</name>
<dbReference type="Proteomes" id="UP000032141">
    <property type="component" value="Chromosome C1"/>
</dbReference>